<feature type="region of interest" description="Disordered" evidence="1">
    <location>
        <begin position="20"/>
        <end position="62"/>
    </location>
</feature>
<dbReference type="Proteomes" id="UP000639403">
    <property type="component" value="Unassembled WGS sequence"/>
</dbReference>
<proteinExistence type="predicted"/>
<dbReference type="AlphaFoldDB" id="A0A8H7PAC3"/>
<evidence type="ECO:0000313" key="2">
    <source>
        <dbReference type="EMBL" id="KAF9820898.1"/>
    </source>
</evidence>
<sequence>MVSSLLGFAARMRPHWLPLHGKRNYDEGQRGSTGYSLRRPHLELTQPQDLPTGTGRGRHTSPLVVVPKSMLIH</sequence>
<reference evidence="2" key="2">
    <citation type="journal article" name="Front. Microbiol.">
        <title>Degradative Capacity of Two Strains of Rhodonia placenta: From Phenotype to Genotype.</title>
        <authorList>
            <person name="Kolle M."/>
            <person name="Horta M.A.C."/>
            <person name="Nowrousian M."/>
            <person name="Ohm R.A."/>
            <person name="Benz J.P."/>
            <person name="Pilgard A."/>
        </authorList>
    </citation>
    <scope>NUCLEOTIDE SEQUENCE</scope>
    <source>
        <strain evidence="2">FPRL280</strain>
    </source>
</reference>
<name>A0A8H7PAC3_9APHY</name>
<reference evidence="2" key="1">
    <citation type="submission" date="2020-11" db="EMBL/GenBank/DDBJ databases">
        <authorList>
            <person name="Koelle M."/>
            <person name="Horta M.A.C."/>
            <person name="Nowrousian M."/>
            <person name="Ohm R.A."/>
            <person name="Benz P."/>
            <person name="Pilgard A."/>
        </authorList>
    </citation>
    <scope>NUCLEOTIDE SEQUENCE</scope>
    <source>
        <strain evidence="2">FPRL280</strain>
    </source>
</reference>
<protein>
    <submittedName>
        <fullName evidence="2">Uncharacterized protein</fullName>
    </submittedName>
</protein>
<gene>
    <name evidence="2" type="ORF">IEO21_01125</name>
</gene>
<comment type="caution">
    <text evidence="2">The sequence shown here is derived from an EMBL/GenBank/DDBJ whole genome shotgun (WGS) entry which is preliminary data.</text>
</comment>
<organism evidence="2 3">
    <name type="scientific">Rhodonia placenta</name>
    <dbReference type="NCBI Taxonomy" id="104341"/>
    <lineage>
        <taxon>Eukaryota</taxon>
        <taxon>Fungi</taxon>
        <taxon>Dikarya</taxon>
        <taxon>Basidiomycota</taxon>
        <taxon>Agaricomycotina</taxon>
        <taxon>Agaricomycetes</taxon>
        <taxon>Polyporales</taxon>
        <taxon>Adustoporiaceae</taxon>
        <taxon>Rhodonia</taxon>
    </lineage>
</organism>
<dbReference type="EMBL" id="JADOXO010000007">
    <property type="protein sequence ID" value="KAF9820898.1"/>
    <property type="molecule type" value="Genomic_DNA"/>
</dbReference>
<evidence type="ECO:0000313" key="3">
    <source>
        <dbReference type="Proteomes" id="UP000639403"/>
    </source>
</evidence>
<evidence type="ECO:0000256" key="1">
    <source>
        <dbReference type="SAM" id="MobiDB-lite"/>
    </source>
</evidence>
<accession>A0A8H7PAC3</accession>